<reference evidence="2" key="1">
    <citation type="submission" date="2018-05" db="EMBL/GenBank/DDBJ databases">
        <authorList>
            <person name="Lanie J.A."/>
            <person name="Ng W.-L."/>
            <person name="Kazmierczak K.M."/>
            <person name="Andrzejewski T.M."/>
            <person name="Davidsen T.M."/>
            <person name="Wayne K.J."/>
            <person name="Tettelin H."/>
            <person name="Glass J.I."/>
            <person name="Rusch D."/>
            <person name="Podicherti R."/>
            <person name="Tsui H.-C.T."/>
            <person name="Winkler M.E."/>
        </authorList>
    </citation>
    <scope>NUCLEOTIDE SEQUENCE</scope>
</reference>
<gene>
    <name evidence="2" type="ORF">METZ01_LOCUS391912</name>
</gene>
<keyword evidence="1" id="KW-0812">Transmembrane</keyword>
<keyword evidence="1" id="KW-0472">Membrane</keyword>
<feature type="transmembrane region" description="Helical" evidence="1">
    <location>
        <begin position="13"/>
        <end position="34"/>
    </location>
</feature>
<keyword evidence="1" id="KW-1133">Transmembrane helix</keyword>
<proteinExistence type="predicted"/>
<dbReference type="EMBL" id="UINC01147626">
    <property type="protein sequence ID" value="SVD39058.1"/>
    <property type="molecule type" value="Genomic_DNA"/>
</dbReference>
<dbReference type="AlphaFoldDB" id="A0A382UZF0"/>
<accession>A0A382UZF0</accession>
<name>A0A382UZF0_9ZZZZ</name>
<protein>
    <submittedName>
        <fullName evidence="2">Uncharacterized protein</fullName>
    </submittedName>
</protein>
<organism evidence="2">
    <name type="scientific">marine metagenome</name>
    <dbReference type="NCBI Taxonomy" id="408172"/>
    <lineage>
        <taxon>unclassified sequences</taxon>
        <taxon>metagenomes</taxon>
        <taxon>ecological metagenomes</taxon>
    </lineage>
</organism>
<sequence>MGNEAGSTAMDEALQSSFTILKLVIAVLVVYLVFSNTSTVEGKKEGVIILRFGKAREITPKDVFESGIRFA</sequence>
<feature type="non-terminal residue" evidence="2">
    <location>
        <position position="71"/>
    </location>
</feature>
<evidence type="ECO:0000313" key="2">
    <source>
        <dbReference type="EMBL" id="SVD39058.1"/>
    </source>
</evidence>
<evidence type="ECO:0000256" key="1">
    <source>
        <dbReference type="SAM" id="Phobius"/>
    </source>
</evidence>